<gene>
    <name evidence="1" type="ORF">B0F88_10284</name>
</gene>
<sequence>MRYYQHQVLPLTIATLTDALYSKAAEITPRPRSAMKAKSAGTFTAMQVSICHKYAAELLRSEAAVNDIPAAISARDYRALTRRLSPDEADFFRKQPEAAATRKLHRFDILHFHIGAPGLNALRSEAAQ</sequence>
<keyword evidence="2" id="KW-1185">Reference proteome</keyword>
<accession>A0A2S6H6J5</accession>
<dbReference type="AlphaFoldDB" id="A0A2S6H6J5"/>
<dbReference type="EMBL" id="PTIY01000002">
    <property type="protein sequence ID" value="PPK73105.1"/>
    <property type="molecule type" value="Genomic_DNA"/>
</dbReference>
<dbReference type="RefSeq" id="WP_104422378.1">
    <property type="nucleotide sequence ID" value="NZ_PTIY01000002.1"/>
</dbReference>
<protein>
    <submittedName>
        <fullName evidence="1">Uncharacterized protein</fullName>
    </submittedName>
</protein>
<comment type="caution">
    <text evidence="1">The sequence shown here is derived from an EMBL/GenBank/DDBJ whole genome shotgun (WGS) entry which is preliminary data.</text>
</comment>
<name>A0A2S6H6J5_9GAMM</name>
<evidence type="ECO:0000313" key="1">
    <source>
        <dbReference type="EMBL" id="PPK73105.1"/>
    </source>
</evidence>
<reference evidence="1 2" key="1">
    <citation type="submission" date="2018-02" db="EMBL/GenBank/DDBJ databases">
        <title>Subsurface microbial communities from deep shales in Ohio and West Virginia, USA.</title>
        <authorList>
            <person name="Wrighton K."/>
        </authorList>
    </citation>
    <scope>NUCLEOTIDE SEQUENCE [LARGE SCALE GENOMIC DNA]</scope>
    <source>
        <strain evidence="1 2">OWC-G53F</strain>
    </source>
</reference>
<dbReference type="Proteomes" id="UP000238071">
    <property type="component" value="Unassembled WGS sequence"/>
</dbReference>
<organism evidence="1 2">
    <name type="scientific">Methylobacter tundripaludum</name>
    <dbReference type="NCBI Taxonomy" id="173365"/>
    <lineage>
        <taxon>Bacteria</taxon>
        <taxon>Pseudomonadati</taxon>
        <taxon>Pseudomonadota</taxon>
        <taxon>Gammaproteobacteria</taxon>
        <taxon>Methylococcales</taxon>
        <taxon>Methylococcaceae</taxon>
        <taxon>Methylobacter</taxon>
    </lineage>
</organism>
<proteinExistence type="predicted"/>
<evidence type="ECO:0000313" key="2">
    <source>
        <dbReference type="Proteomes" id="UP000238071"/>
    </source>
</evidence>